<gene>
    <name evidence="5" type="ORF">KEM10_06920</name>
</gene>
<feature type="domain" description="PpiC" evidence="4">
    <location>
        <begin position="275"/>
        <end position="335"/>
    </location>
</feature>
<dbReference type="InterPro" id="IPR050280">
    <property type="entry name" value="OMP_Chaperone_SurA"/>
</dbReference>
<dbReference type="InterPro" id="IPR027304">
    <property type="entry name" value="Trigger_fact/SurA_dom_sf"/>
</dbReference>
<evidence type="ECO:0000256" key="2">
    <source>
        <dbReference type="PROSITE-ProRule" id="PRU00278"/>
    </source>
</evidence>
<dbReference type="GO" id="GO:0003755">
    <property type="term" value="F:peptidyl-prolyl cis-trans isomerase activity"/>
    <property type="evidence" value="ECO:0007669"/>
    <property type="project" value="UniProtKB-EC"/>
</dbReference>
<feature type="domain" description="PpiC" evidence="4">
    <location>
        <begin position="171"/>
        <end position="272"/>
    </location>
</feature>
<name>A0ABS5JSW9_9BACT</name>
<dbReference type="PANTHER" id="PTHR47637">
    <property type="entry name" value="CHAPERONE SURA"/>
    <property type="match status" value="1"/>
</dbReference>
<dbReference type="RefSeq" id="WP_212215225.1">
    <property type="nucleotide sequence ID" value="NZ_JAGUCO010000003.1"/>
</dbReference>
<keyword evidence="2" id="KW-0697">Rotamase</keyword>
<dbReference type="InterPro" id="IPR023058">
    <property type="entry name" value="PPIase_PpiC_CS"/>
</dbReference>
<dbReference type="Gene3D" id="1.10.4030.10">
    <property type="entry name" value="Porin chaperone SurA, peptide-binding domain"/>
    <property type="match status" value="1"/>
</dbReference>
<feature type="signal peptide" evidence="3">
    <location>
        <begin position="1"/>
        <end position="21"/>
    </location>
</feature>
<dbReference type="PROSITE" id="PS50198">
    <property type="entry name" value="PPIC_PPIASE_2"/>
    <property type="match status" value="2"/>
</dbReference>
<dbReference type="Gene3D" id="3.10.50.40">
    <property type="match status" value="2"/>
</dbReference>
<dbReference type="PANTHER" id="PTHR47637:SF1">
    <property type="entry name" value="CHAPERONE SURA"/>
    <property type="match status" value="1"/>
</dbReference>
<dbReference type="SUPFAM" id="SSF54534">
    <property type="entry name" value="FKBP-like"/>
    <property type="match status" value="2"/>
</dbReference>
<dbReference type="InterPro" id="IPR046357">
    <property type="entry name" value="PPIase_dom_sf"/>
</dbReference>
<evidence type="ECO:0000256" key="1">
    <source>
        <dbReference type="ARBA" id="ARBA00022729"/>
    </source>
</evidence>
<keyword evidence="2 5" id="KW-0413">Isomerase</keyword>
<dbReference type="EC" id="5.2.1.8" evidence="5"/>
<sequence length="450" mass="51883">MRKNIVISLFASIIVFFNTNAQTNVIDEVIAVVGDNAILKSDIEHQYEQALMEGVNFPGDLKCNIFEQQLISKLLLNQAKLDSIEVSENQVVNQVDATINYFINQIGSKEKLEEYFNKSLLQIKRDQMEMIRTKMMTQQMQGEITKDVKVTPAEIRAFYRNADKDSLPMVPTQFELQQIVLYPKVEQKEIDRVKTQLRDFQRQINEGRDFATLAVLYSEDKGSAARGGELGWMPRSGLVPEFASVAFNLQDKNKVSKIVETEYGYHIIQLIDRKGERINCRHILIKPKVSTAAREETQANLDTIRGLIMDKTMSFEEAALRFSMDKDSRTSGGLMLNPQTGTAKFELSQIPVAINKQLQTMSVDDISPSFYMLDETKGQETYCLVKLKKKTDPHKANLRDDYQMLQMMLENQKQQETLDKWIKAKQKETYITIDKKWVNCDFEYMGWVKE</sequence>
<comment type="caution">
    <text evidence="5">The sequence shown here is derived from an EMBL/GenBank/DDBJ whole genome shotgun (WGS) entry which is preliminary data.</text>
</comment>
<evidence type="ECO:0000313" key="5">
    <source>
        <dbReference type="EMBL" id="MBS2098009.1"/>
    </source>
</evidence>
<dbReference type="Proteomes" id="UP000708576">
    <property type="component" value="Unassembled WGS sequence"/>
</dbReference>
<proteinExistence type="predicted"/>
<organism evidence="5 6">
    <name type="scientific">Carboxylicivirga linearis</name>
    <dbReference type="NCBI Taxonomy" id="1628157"/>
    <lineage>
        <taxon>Bacteria</taxon>
        <taxon>Pseudomonadati</taxon>
        <taxon>Bacteroidota</taxon>
        <taxon>Bacteroidia</taxon>
        <taxon>Marinilabiliales</taxon>
        <taxon>Marinilabiliaceae</taxon>
        <taxon>Carboxylicivirga</taxon>
    </lineage>
</organism>
<evidence type="ECO:0000256" key="3">
    <source>
        <dbReference type="SAM" id="SignalP"/>
    </source>
</evidence>
<accession>A0ABS5JSW9</accession>
<dbReference type="EMBL" id="JAGUCO010000003">
    <property type="protein sequence ID" value="MBS2098009.1"/>
    <property type="molecule type" value="Genomic_DNA"/>
</dbReference>
<evidence type="ECO:0000259" key="4">
    <source>
        <dbReference type="PROSITE" id="PS50198"/>
    </source>
</evidence>
<keyword evidence="6" id="KW-1185">Reference proteome</keyword>
<dbReference type="Pfam" id="PF00639">
    <property type="entry name" value="Rotamase"/>
    <property type="match status" value="2"/>
</dbReference>
<protein>
    <submittedName>
        <fullName evidence="5">Peptidylprolyl isomerase</fullName>
        <ecNumber evidence="5">5.2.1.8</ecNumber>
    </submittedName>
</protein>
<dbReference type="InterPro" id="IPR000297">
    <property type="entry name" value="PPIase_PpiC"/>
</dbReference>
<dbReference type="SUPFAM" id="SSF109998">
    <property type="entry name" value="Triger factor/SurA peptide-binding domain-like"/>
    <property type="match status" value="1"/>
</dbReference>
<evidence type="ECO:0000313" key="6">
    <source>
        <dbReference type="Proteomes" id="UP000708576"/>
    </source>
</evidence>
<keyword evidence="1 3" id="KW-0732">Signal</keyword>
<feature type="chain" id="PRO_5047448192" evidence="3">
    <location>
        <begin position="22"/>
        <end position="450"/>
    </location>
</feature>
<reference evidence="5 6" key="1">
    <citation type="journal article" date="2015" name="Int. J. Syst. Evol. Microbiol.">
        <title>Carboxylicivirga linearis sp. nov., isolated from a sea cucumber culture pond.</title>
        <authorList>
            <person name="Wang F.Q."/>
            <person name="Zhou Y.X."/>
            <person name="Lin X.Z."/>
            <person name="Chen G.J."/>
            <person name="Du Z.J."/>
        </authorList>
    </citation>
    <scope>NUCLEOTIDE SEQUENCE [LARGE SCALE GENOMIC DNA]</scope>
    <source>
        <strain evidence="5 6">FB218</strain>
    </source>
</reference>
<dbReference type="PROSITE" id="PS01096">
    <property type="entry name" value="PPIC_PPIASE_1"/>
    <property type="match status" value="1"/>
</dbReference>